<dbReference type="SUPFAM" id="SSF89550">
    <property type="entry name" value="PHP domain-like"/>
    <property type="match status" value="1"/>
</dbReference>
<evidence type="ECO:0000259" key="9">
    <source>
        <dbReference type="Pfam" id="PF02811"/>
    </source>
</evidence>
<evidence type="ECO:0000256" key="6">
    <source>
        <dbReference type="ARBA" id="ARBA00023102"/>
    </source>
</evidence>
<keyword evidence="5 8" id="KW-0378">Hydrolase</keyword>
<comment type="caution">
    <text evidence="10">The sequence shown here is derived from an EMBL/GenBank/DDBJ whole genome shotgun (WGS) entry which is preliminary data.</text>
</comment>
<evidence type="ECO:0000313" key="10">
    <source>
        <dbReference type="EMBL" id="EKN62648.1"/>
    </source>
</evidence>
<dbReference type="EC" id="3.1.3.15" evidence="3 8"/>
<keyword evidence="4 8" id="KW-0028">Amino-acid biosynthesis</keyword>
<dbReference type="PANTHER" id="PTHR21039">
    <property type="entry name" value="HISTIDINOL PHOSPHATASE-RELATED"/>
    <property type="match status" value="1"/>
</dbReference>
<accession>K6D3M7</accession>
<comment type="catalytic activity">
    <reaction evidence="7 8">
        <text>L-histidinol phosphate + H2O = L-histidinol + phosphate</text>
        <dbReference type="Rhea" id="RHEA:14465"/>
        <dbReference type="ChEBI" id="CHEBI:15377"/>
        <dbReference type="ChEBI" id="CHEBI:43474"/>
        <dbReference type="ChEBI" id="CHEBI:57699"/>
        <dbReference type="ChEBI" id="CHEBI:57980"/>
        <dbReference type="EC" id="3.1.3.15"/>
    </reaction>
</comment>
<name>K6D3M7_9BACI</name>
<dbReference type="EMBL" id="AJLS01000183">
    <property type="protein sequence ID" value="EKN62648.1"/>
    <property type="molecule type" value="Genomic_DNA"/>
</dbReference>
<dbReference type="RefSeq" id="WP_007088055.1">
    <property type="nucleotide sequence ID" value="NZ_AJLS01000183.1"/>
</dbReference>
<dbReference type="UniPathway" id="UPA00031">
    <property type="reaction ID" value="UER00013"/>
</dbReference>
<dbReference type="Proteomes" id="UP000006316">
    <property type="component" value="Unassembled WGS sequence"/>
</dbReference>
<dbReference type="GO" id="GO:0004401">
    <property type="term" value="F:histidinol-phosphatase activity"/>
    <property type="evidence" value="ECO:0007669"/>
    <property type="project" value="UniProtKB-UniRule"/>
</dbReference>
<dbReference type="InterPro" id="IPR016195">
    <property type="entry name" value="Pol/histidinol_Pase-like"/>
</dbReference>
<dbReference type="Gene3D" id="3.20.20.140">
    <property type="entry name" value="Metal-dependent hydrolases"/>
    <property type="match status" value="1"/>
</dbReference>
<evidence type="ECO:0000313" key="11">
    <source>
        <dbReference type="Proteomes" id="UP000006316"/>
    </source>
</evidence>
<protein>
    <recommendedName>
        <fullName evidence="3 8">Histidinol-phosphatase</fullName>
        <shortName evidence="8">HolPase</shortName>
        <ecNumber evidence="3 8">3.1.3.15</ecNumber>
    </recommendedName>
</protein>
<evidence type="ECO:0000256" key="2">
    <source>
        <dbReference type="ARBA" id="ARBA00009152"/>
    </source>
</evidence>
<dbReference type="InterPro" id="IPR004013">
    <property type="entry name" value="PHP_dom"/>
</dbReference>
<evidence type="ECO:0000256" key="7">
    <source>
        <dbReference type="ARBA" id="ARBA00049158"/>
    </source>
</evidence>
<evidence type="ECO:0000256" key="4">
    <source>
        <dbReference type="ARBA" id="ARBA00022605"/>
    </source>
</evidence>
<evidence type="ECO:0000256" key="5">
    <source>
        <dbReference type="ARBA" id="ARBA00022801"/>
    </source>
</evidence>
<dbReference type="PANTHER" id="PTHR21039:SF0">
    <property type="entry name" value="HISTIDINOL-PHOSPHATASE"/>
    <property type="match status" value="1"/>
</dbReference>
<evidence type="ECO:0000256" key="8">
    <source>
        <dbReference type="RuleBase" id="RU366003"/>
    </source>
</evidence>
<dbReference type="InterPro" id="IPR010140">
    <property type="entry name" value="Histidinol_P_phosphatase_HisJ"/>
</dbReference>
<dbReference type="Pfam" id="PF02811">
    <property type="entry name" value="PHP"/>
    <property type="match status" value="1"/>
</dbReference>
<sequence>MYLMDYHHHTNNSFDSTAIMEEVCRRALENNIKEICFTEHFSVNPLAPTYGHMNFEKYFREIRDCQEQFHSQLTVKAGIELCEPHLLMDQYEQTLKHLHLDFILGSVHNINNQKLRLVGKEHQQHAYQLYFEELYKMVSAADIDVIAHLDLMKRYGYKEFGNYPFADHQEIIEQILKKAIERNIGIEINTSGLRVSLNETLPSMNIIQRYRELGGEILTIGSDSHKAETVGAGLVEAYQLAKECGFNYIYKFDKRKAIPVAI</sequence>
<feature type="domain" description="PHP" evidence="9">
    <location>
        <begin position="5"/>
        <end position="191"/>
    </location>
</feature>
<dbReference type="AlphaFoldDB" id="K6D3M7"/>
<dbReference type="GO" id="GO:0000105">
    <property type="term" value="P:L-histidine biosynthetic process"/>
    <property type="evidence" value="ECO:0007669"/>
    <property type="project" value="UniProtKB-UniRule"/>
</dbReference>
<dbReference type="PATRIC" id="fig|1117379.3.peg.5247"/>
<proteinExistence type="inferred from homology"/>
<organism evidence="10 11">
    <name type="scientific">Neobacillus bataviensis LMG 21833</name>
    <dbReference type="NCBI Taxonomy" id="1117379"/>
    <lineage>
        <taxon>Bacteria</taxon>
        <taxon>Bacillati</taxon>
        <taxon>Bacillota</taxon>
        <taxon>Bacilli</taxon>
        <taxon>Bacillales</taxon>
        <taxon>Bacillaceae</taxon>
        <taxon>Neobacillus</taxon>
    </lineage>
</organism>
<dbReference type="NCBIfam" id="TIGR01856">
    <property type="entry name" value="hisJ_fam"/>
    <property type="match status" value="1"/>
</dbReference>
<evidence type="ECO:0000256" key="3">
    <source>
        <dbReference type="ARBA" id="ARBA00013085"/>
    </source>
</evidence>
<dbReference type="GO" id="GO:0005737">
    <property type="term" value="C:cytoplasm"/>
    <property type="evidence" value="ECO:0007669"/>
    <property type="project" value="TreeGrafter"/>
</dbReference>
<gene>
    <name evidence="10" type="ORF">BABA_25331</name>
</gene>
<dbReference type="OrthoDB" id="9775255at2"/>
<comment type="similarity">
    <text evidence="2 8">Belongs to the PHP hydrolase family. HisK subfamily.</text>
</comment>
<keyword evidence="6 8" id="KW-0368">Histidine biosynthesis</keyword>
<comment type="pathway">
    <text evidence="1 8">Amino-acid biosynthesis; L-histidine biosynthesis; L-histidine from 5-phospho-alpha-D-ribose 1-diphosphate: step 8/9.</text>
</comment>
<evidence type="ECO:0000256" key="1">
    <source>
        <dbReference type="ARBA" id="ARBA00004970"/>
    </source>
</evidence>
<keyword evidence="11" id="KW-1185">Reference proteome</keyword>
<dbReference type="eggNOG" id="COG1387">
    <property type="taxonomic scope" value="Bacteria"/>
</dbReference>
<dbReference type="STRING" id="1117379.BABA_25331"/>
<reference evidence="10 11" key="1">
    <citation type="journal article" date="2012" name="Front. Microbiol.">
        <title>Redundancy and modularity in membrane-associated dissimilatory nitrate reduction in Bacillus.</title>
        <authorList>
            <person name="Heylen K."/>
            <person name="Keltjens J."/>
        </authorList>
    </citation>
    <scope>NUCLEOTIDE SEQUENCE [LARGE SCALE GENOMIC DNA]</scope>
    <source>
        <strain evidence="11">LMG 21833T</strain>
    </source>
</reference>